<keyword evidence="2" id="KW-1185">Reference proteome</keyword>
<sequence length="67" mass="7553">MSPLQWPEAWTCATPTQPLTITTAHHAMQLHRDHDCPRKRAAFAALVAAGRITPDSTRRHRPWSNPS</sequence>
<organism evidence="1 2">
    <name type="scientific">Nocardia niwae</name>
    <dbReference type="NCBI Taxonomy" id="626084"/>
    <lineage>
        <taxon>Bacteria</taxon>
        <taxon>Bacillati</taxon>
        <taxon>Actinomycetota</taxon>
        <taxon>Actinomycetes</taxon>
        <taxon>Mycobacteriales</taxon>
        <taxon>Nocardiaceae</taxon>
        <taxon>Nocardia</taxon>
    </lineage>
</organism>
<gene>
    <name evidence="1" type="ORF">ABZ507_03325</name>
</gene>
<evidence type="ECO:0000313" key="1">
    <source>
        <dbReference type="EMBL" id="MEU2120840.1"/>
    </source>
</evidence>
<proteinExistence type="predicted"/>
<reference evidence="1 2" key="1">
    <citation type="submission" date="2024-06" db="EMBL/GenBank/DDBJ databases">
        <title>The Natural Products Discovery Center: Release of the First 8490 Sequenced Strains for Exploring Actinobacteria Biosynthetic Diversity.</title>
        <authorList>
            <person name="Kalkreuter E."/>
            <person name="Kautsar S.A."/>
            <person name="Yang D."/>
            <person name="Bader C.D."/>
            <person name="Teijaro C.N."/>
            <person name="Fluegel L."/>
            <person name="Davis C.M."/>
            <person name="Simpson J.R."/>
            <person name="Lauterbach L."/>
            <person name="Steele A.D."/>
            <person name="Gui C."/>
            <person name="Meng S."/>
            <person name="Li G."/>
            <person name="Viehrig K."/>
            <person name="Ye F."/>
            <person name="Su P."/>
            <person name="Kiefer A.F."/>
            <person name="Nichols A."/>
            <person name="Cepeda A.J."/>
            <person name="Yan W."/>
            <person name="Fan B."/>
            <person name="Jiang Y."/>
            <person name="Adhikari A."/>
            <person name="Zheng C.-J."/>
            <person name="Schuster L."/>
            <person name="Cowan T.M."/>
            <person name="Smanski M.J."/>
            <person name="Chevrette M.G."/>
            <person name="De Carvalho L.P.S."/>
            <person name="Shen B."/>
        </authorList>
    </citation>
    <scope>NUCLEOTIDE SEQUENCE [LARGE SCALE GENOMIC DNA]</scope>
    <source>
        <strain evidence="1 2">NPDC019434</strain>
    </source>
</reference>
<name>A0ABV2X4L4_9NOCA</name>
<accession>A0ABV2X4L4</accession>
<protein>
    <submittedName>
        <fullName evidence="1">Uncharacterized protein</fullName>
    </submittedName>
</protein>
<dbReference type="Proteomes" id="UP001550535">
    <property type="component" value="Unassembled WGS sequence"/>
</dbReference>
<dbReference type="EMBL" id="JBEYBR010000004">
    <property type="protein sequence ID" value="MEU2120840.1"/>
    <property type="molecule type" value="Genomic_DNA"/>
</dbReference>
<comment type="caution">
    <text evidence="1">The sequence shown here is derived from an EMBL/GenBank/DDBJ whole genome shotgun (WGS) entry which is preliminary data.</text>
</comment>
<dbReference type="RefSeq" id="WP_157115137.1">
    <property type="nucleotide sequence ID" value="NZ_JBEYBM010000018.1"/>
</dbReference>
<evidence type="ECO:0000313" key="2">
    <source>
        <dbReference type="Proteomes" id="UP001550535"/>
    </source>
</evidence>